<dbReference type="PANTHER" id="PTHR35010">
    <property type="entry name" value="BLL4672 PROTEIN-RELATED"/>
    <property type="match status" value="1"/>
</dbReference>
<feature type="domain" description="HTH cro/C1-type" evidence="1">
    <location>
        <begin position="36"/>
        <end position="83"/>
    </location>
</feature>
<keyword evidence="3" id="KW-1185">Reference proteome</keyword>
<dbReference type="Pfam" id="PF17765">
    <property type="entry name" value="MLTR_LBD"/>
    <property type="match status" value="1"/>
</dbReference>
<dbReference type="SUPFAM" id="SSF47413">
    <property type="entry name" value="lambda repressor-like DNA-binding domains"/>
    <property type="match status" value="1"/>
</dbReference>
<proteinExistence type="predicted"/>
<dbReference type="AlphaFoldDB" id="A0A7Z0D1E5"/>
<dbReference type="PANTHER" id="PTHR35010:SF2">
    <property type="entry name" value="BLL4672 PROTEIN"/>
    <property type="match status" value="1"/>
</dbReference>
<dbReference type="SMART" id="SM00530">
    <property type="entry name" value="HTH_XRE"/>
    <property type="match status" value="1"/>
</dbReference>
<dbReference type="Gene3D" id="3.30.450.180">
    <property type="match status" value="1"/>
</dbReference>
<dbReference type="InterPro" id="IPR041413">
    <property type="entry name" value="MLTR_LBD"/>
</dbReference>
<dbReference type="CDD" id="cd00093">
    <property type="entry name" value="HTH_XRE"/>
    <property type="match status" value="1"/>
</dbReference>
<evidence type="ECO:0000313" key="3">
    <source>
        <dbReference type="Proteomes" id="UP000539111"/>
    </source>
</evidence>
<dbReference type="Proteomes" id="UP000539111">
    <property type="component" value="Unassembled WGS sequence"/>
</dbReference>
<organism evidence="2 3">
    <name type="scientific">Spelaeicoccus albus</name>
    <dbReference type="NCBI Taxonomy" id="1280376"/>
    <lineage>
        <taxon>Bacteria</taxon>
        <taxon>Bacillati</taxon>
        <taxon>Actinomycetota</taxon>
        <taxon>Actinomycetes</taxon>
        <taxon>Micrococcales</taxon>
        <taxon>Brevibacteriaceae</taxon>
        <taxon>Spelaeicoccus</taxon>
    </lineage>
</organism>
<reference evidence="2 3" key="1">
    <citation type="submission" date="2020-07" db="EMBL/GenBank/DDBJ databases">
        <title>Sequencing the genomes of 1000 actinobacteria strains.</title>
        <authorList>
            <person name="Klenk H.-P."/>
        </authorList>
    </citation>
    <scope>NUCLEOTIDE SEQUENCE [LARGE SCALE GENOMIC DNA]</scope>
    <source>
        <strain evidence="2 3">DSM 26341</strain>
    </source>
</reference>
<protein>
    <submittedName>
        <fullName evidence="2">Transcriptional regulator with XRE-family HTH domain</fullName>
    </submittedName>
</protein>
<dbReference type="GO" id="GO:0003677">
    <property type="term" value="F:DNA binding"/>
    <property type="evidence" value="ECO:0007669"/>
    <property type="project" value="InterPro"/>
</dbReference>
<accession>A0A7Z0D1E5</accession>
<name>A0A7Z0D1E5_9MICO</name>
<dbReference type="RefSeq" id="WP_179426513.1">
    <property type="nucleotide sequence ID" value="NZ_JACBZP010000001.1"/>
</dbReference>
<dbReference type="Pfam" id="PF13560">
    <property type="entry name" value="HTH_31"/>
    <property type="match status" value="1"/>
</dbReference>
<evidence type="ECO:0000313" key="2">
    <source>
        <dbReference type="EMBL" id="NYI66878.1"/>
    </source>
</evidence>
<dbReference type="Gene3D" id="1.10.260.40">
    <property type="entry name" value="lambda repressor-like DNA-binding domains"/>
    <property type="match status" value="1"/>
</dbReference>
<dbReference type="InterPro" id="IPR001387">
    <property type="entry name" value="Cro/C1-type_HTH"/>
</dbReference>
<sequence>MHTENRLGEFLFARRGRIGPEEAGFPARTPGRRVPGLRREEVASLAGISVEYLTRLERGKDRSPSRQVLDTLAAALRLDSEGVRYLHSLVWPIGHTPDADEVAKPAPGLARALARFDNEIAYILGPYFEIVAHSRAAEAFLGEAAHGNQLEYVFLHPDAPRTYPNWDAVALEAVAAFRSMVKGREDDAVLHATLGRLSAGSNHFRSLWARHDVHGHSSGTKQIFNPQFGTMTVSWDAFMTAYPTGQTLVLYTAEPGTQSARILESVRQSLDSSTSGATR</sequence>
<dbReference type="InterPro" id="IPR010982">
    <property type="entry name" value="Lambda_DNA-bd_dom_sf"/>
</dbReference>
<dbReference type="EMBL" id="JACBZP010000001">
    <property type="protein sequence ID" value="NYI66878.1"/>
    <property type="molecule type" value="Genomic_DNA"/>
</dbReference>
<dbReference type="PROSITE" id="PS50943">
    <property type="entry name" value="HTH_CROC1"/>
    <property type="match status" value="1"/>
</dbReference>
<gene>
    <name evidence="2" type="ORF">BJY26_001184</name>
</gene>
<evidence type="ECO:0000259" key="1">
    <source>
        <dbReference type="PROSITE" id="PS50943"/>
    </source>
</evidence>
<comment type="caution">
    <text evidence="2">The sequence shown here is derived from an EMBL/GenBank/DDBJ whole genome shotgun (WGS) entry which is preliminary data.</text>
</comment>